<evidence type="ECO:0000313" key="1">
    <source>
        <dbReference type="EMBL" id="JAH55199.1"/>
    </source>
</evidence>
<sequence>MPADSKLGNNDPAEQEELSIRVSIRVFPSSAELRLMCV</sequence>
<protein>
    <submittedName>
        <fullName evidence="1">Uncharacterized protein</fullName>
    </submittedName>
</protein>
<reference evidence="1" key="2">
    <citation type="journal article" date="2015" name="Fish Shellfish Immunol.">
        <title>Early steps in the European eel (Anguilla anguilla)-Vibrio vulnificus interaction in the gills: Role of the RtxA13 toxin.</title>
        <authorList>
            <person name="Callol A."/>
            <person name="Pajuelo D."/>
            <person name="Ebbesson L."/>
            <person name="Teles M."/>
            <person name="MacKenzie S."/>
            <person name="Amaro C."/>
        </authorList>
    </citation>
    <scope>NUCLEOTIDE SEQUENCE</scope>
</reference>
<dbReference type="AlphaFoldDB" id="A0A0E9TNB9"/>
<name>A0A0E9TNB9_ANGAN</name>
<dbReference type="EMBL" id="GBXM01053378">
    <property type="protein sequence ID" value="JAH55199.1"/>
    <property type="molecule type" value="Transcribed_RNA"/>
</dbReference>
<accession>A0A0E9TNB9</accession>
<proteinExistence type="predicted"/>
<organism evidence="1">
    <name type="scientific">Anguilla anguilla</name>
    <name type="common">European freshwater eel</name>
    <name type="synonym">Muraena anguilla</name>
    <dbReference type="NCBI Taxonomy" id="7936"/>
    <lineage>
        <taxon>Eukaryota</taxon>
        <taxon>Metazoa</taxon>
        <taxon>Chordata</taxon>
        <taxon>Craniata</taxon>
        <taxon>Vertebrata</taxon>
        <taxon>Euteleostomi</taxon>
        <taxon>Actinopterygii</taxon>
        <taxon>Neopterygii</taxon>
        <taxon>Teleostei</taxon>
        <taxon>Anguilliformes</taxon>
        <taxon>Anguillidae</taxon>
        <taxon>Anguilla</taxon>
    </lineage>
</organism>
<reference evidence="1" key="1">
    <citation type="submission" date="2014-11" db="EMBL/GenBank/DDBJ databases">
        <authorList>
            <person name="Amaro Gonzalez C."/>
        </authorList>
    </citation>
    <scope>NUCLEOTIDE SEQUENCE</scope>
</reference>